<evidence type="ECO:0000313" key="3">
    <source>
        <dbReference type="Proteomes" id="UP000010523"/>
    </source>
</evidence>
<accession>I3E6H8</accession>
<dbReference type="eggNOG" id="ENOG5031NJV">
    <property type="taxonomic scope" value="Bacteria"/>
</dbReference>
<dbReference type="EMBL" id="AFEU01000001">
    <property type="protein sequence ID" value="EIJ82099.1"/>
    <property type="molecule type" value="Genomic_DNA"/>
</dbReference>
<name>I3E6H8_BACMT</name>
<feature type="domain" description="DUF7768" evidence="1">
    <location>
        <begin position="32"/>
        <end position="129"/>
    </location>
</feature>
<dbReference type="AlphaFoldDB" id="I3E6H8"/>
<evidence type="ECO:0000313" key="2">
    <source>
        <dbReference type="EMBL" id="EIJ82099.1"/>
    </source>
</evidence>
<reference evidence="2 3" key="1">
    <citation type="journal article" date="2012" name="Appl. Environ. Microbiol.">
        <title>Genome Sequence of Thermotolerant Bacillus methanolicus: Features and Regulation Related to Methylotrophy and Production of L-Lysine and L-Glutamate from Methanol.</title>
        <authorList>
            <person name="Heggeset T.M."/>
            <person name="Krog A."/>
            <person name="Balzer S."/>
            <person name="Wentzel A."/>
            <person name="Ellingsen T.E."/>
            <person name="Brautaset T."/>
        </authorList>
    </citation>
    <scope>NUCLEOTIDE SEQUENCE [LARGE SCALE GENOMIC DNA]</scope>
    <source>
        <strain evidence="2 3">PB1</strain>
    </source>
</reference>
<proteinExistence type="predicted"/>
<comment type="caution">
    <text evidence="2">The sequence shown here is derived from an EMBL/GenBank/DDBJ whole genome shotgun (WGS) entry which is preliminary data.</text>
</comment>
<gene>
    <name evidence="2" type="ORF">PB1_04145</name>
</gene>
<sequence>MDKYNSEGYPDPTAAEALENVMREEKAKKYKPCVFICSPFAGDTARNLENARRYLKFAVEQGAIPFAPHLLYPQVMDDCDPDQRKLGLFFGMVWLRKCDELWVFGSYISAGMQAEIDKASKHRIPIRYFTEKCEEHSCNEEI</sequence>
<dbReference type="STRING" id="997296.PB1_04145"/>
<evidence type="ECO:0000259" key="1">
    <source>
        <dbReference type="Pfam" id="PF24963"/>
    </source>
</evidence>
<keyword evidence="3" id="KW-1185">Reference proteome</keyword>
<dbReference type="InterPro" id="IPR056670">
    <property type="entry name" value="DUF7768"/>
</dbReference>
<protein>
    <recommendedName>
        <fullName evidence="1">DUF7768 domain-containing protein</fullName>
    </recommendedName>
</protein>
<dbReference type="Proteomes" id="UP000010523">
    <property type="component" value="Unassembled WGS sequence"/>
</dbReference>
<dbReference type="Pfam" id="PF24963">
    <property type="entry name" value="DUF7768"/>
    <property type="match status" value="1"/>
</dbReference>
<dbReference type="Gene3D" id="3.40.50.10400">
    <property type="entry name" value="Hypothetical protein PA1492"/>
    <property type="match status" value="1"/>
</dbReference>
<dbReference type="RefSeq" id="WP_003350889.1">
    <property type="nucleotide sequence ID" value="NZ_AFEU01000001.1"/>
</dbReference>
<dbReference type="OrthoDB" id="9807423at2"/>
<organism evidence="2 3">
    <name type="scientific">Bacillus methanolicus PB1</name>
    <dbReference type="NCBI Taxonomy" id="997296"/>
    <lineage>
        <taxon>Bacteria</taxon>
        <taxon>Bacillati</taxon>
        <taxon>Bacillota</taxon>
        <taxon>Bacilli</taxon>
        <taxon>Bacillales</taxon>
        <taxon>Bacillaceae</taxon>
        <taxon>Bacillus</taxon>
    </lineage>
</organism>
<dbReference type="PATRIC" id="fig|997296.3.peg.905"/>